<gene>
    <name evidence="1" type="ORF">OG994_12740</name>
</gene>
<protein>
    <submittedName>
        <fullName evidence="1">Uncharacterized protein</fullName>
    </submittedName>
</protein>
<proteinExistence type="predicted"/>
<keyword evidence="2" id="KW-1185">Reference proteome</keyword>
<reference evidence="1" key="1">
    <citation type="submission" date="2022-10" db="EMBL/GenBank/DDBJ databases">
        <title>The complete genomes of actinobacterial strains from the NBC collection.</title>
        <authorList>
            <person name="Joergensen T.S."/>
            <person name="Alvarez Arevalo M."/>
            <person name="Sterndorff E.B."/>
            <person name="Faurdal D."/>
            <person name="Vuksanovic O."/>
            <person name="Mourched A.-S."/>
            <person name="Charusanti P."/>
            <person name="Shaw S."/>
            <person name="Blin K."/>
            <person name="Weber T."/>
        </authorList>
    </citation>
    <scope>NUCLEOTIDE SEQUENCE</scope>
    <source>
        <strain evidence="1">NBC_00256</strain>
    </source>
</reference>
<dbReference type="EMBL" id="CP108084">
    <property type="protein sequence ID" value="WUP52325.1"/>
    <property type="molecule type" value="Genomic_DNA"/>
</dbReference>
<accession>A0ABZ1SCY9</accession>
<organism evidence="1 2">
    <name type="scientific">Micromonospora globbae</name>
    <dbReference type="NCBI Taxonomy" id="1894969"/>
    <lineage>
        <taxon>Bacteria</taxon>
        <taxon>Bacillati</taxon>
        <taxon>Actinomycetota</taxon>
        <taxon>Actinomycetes</taxon>
        <taxon>Micromonosporales</taxon>
        <taxon>Micromonosporaceae</taxon>
        <taxon>Micromonospora</taxon>
    </lineage>
</organism>
<name>A0ABZ1SCY9_9ACTN</name>
<dbReference type="Proteomes" id="UP001432190">
    <property type="component" value="Chromosome"/>
</dbReference>
<evidence type="ECO:0000313" key="1">
    <source>
        <dbReference type="EMBL" id="WUP52325.1"/>
    </source>
</evidence>
<sequence>MTTRPRHDRPSPRDARLSGLEVWLTGTPAELDAATAALTDAGHLTQHGIRRPLTGTDAGRYRLYLRLTLTATGRRAPAADTADAGGALIDLAAARAHRRTA</sequence>
<evidence type="ECO:0000313" key="2">
    <source>
        <dbReference type="Proteomes" id="UP001432190"/>
    </source>
</evidence>